<keyword evidence="1" id="KW-0732">Signal</keyword>
<name>A0AAV7DZF8_ARIFI</name>
<feature type="domain" description="Bifunctional inhibitor/plant lipid transfer protein/seed storage helical" evidence="2">
    <location>
        <begin position="37"/>
        <end position="116"/>
    </location>
</feature>
<keyword evidence="4" id="KW-1185">Reference proteome</keyword>
<feature type="chain" id="PRO_5043619468" description="Bifunctional inhibitor/plant lipid transfer protein/seed storage helical domain-containing protein" evidence="1">
    <location>
        <begin position="32"/>
        <end position="128"/>
    </location>
</feature>
<dbReference type="InterPro" id="IPR036312">
    <property type="entry name" value="Bifun_inhib/LTP/seed_sf"/>
</dbReference>
<sequence length="128" mass="13621">MGRIHAMASGVAITTLASSLLSALFTPYVEGAIPIDCNKLLMKDISTCIPYLTGKVMTLPIRSCCPAMKALNKLTDTQENRQSVCECIRDVAAKTPAFRPDRPGGLNGACDTTIPLQVFINSGCSSVK</sequence>
<evidence type="ECO:0000259" key="2">
    <source>
        <dbReference type="Pfam" id="PF00234"/>
    </source>
</evidence>
<protein>
    <recommendedName>
        <fullName evidence="2">Bifunctional inhibitor/plant lipid transfer protein/seed storage helical domain-containing protein</fullName>
    </recommendedName>
</protein>
<reference evidence="3 4" key="1">
    <citation type="submission" date="2021-07" db="EMBL/GenBank/DDBJ databases">
        <title>The Aristolochia fimbriata genome: insights into angiosperm evolution, floral development and chemical biosynthesis.</title>
        <authorList>
            <person name="Jiao Y."/>
        </authorList>
    </citation>
    <scope>NUCLEOTIDE SEQUENCE [LARGE SCALE GENOMIC DNA]</scope>
    <source>
        <strain evidence="3">IBCAS-2021</strain>
        <tissue evidence="3">Leaf</tissue>
    </source>
</reference>
<dbReference type="GO" id="GO:0008289">
    <property type="term" value="F:lipid binding"/>
    <property type="evidence" value="ECO:0007669"/>
    <property type="project" value="InterPro"/>
</dbReference>
<evidence type="ECO:0000313" key="4">
    <source>
        <dbReference type="Proteomes" id="UP000825729"/>
    </source>
</evidence>
<gene>
    <name evidence="3" type="ORF">H6P81_017194</name>
</gene>
<comment type="caution">
    <text evidence="3">The sequence shown here is derived from an EMBL/GenBank/DDBJ whole genome shotgun (WGS) entry which is preliminary data.</text>
</comment>
<dbReference type="Proteomes" id="UP000825729">
    <property type="component" value="Unassembled WGS sequence"/>
</dbReference>
<dbReference type="Gene3D" id="1.10.110.10">
    <property type="entry name" value="Plant lipid-transfer and hydrophobic proteins"/>
    <property type="match status" value="1"/>
</dbReference>
<proteinExistence type="predicted"/>
<dbReference type="InterPro" id="IPR016140">
    <property type="entry name" value="Bifunc_inhib/LTP/seed_store"/>
</dbReference>
<dbReference type="GO" id="GO:0006869">
    <property type="term" value="P:lipid transport"/>
    <property type="evidence" value="ECO:0007669"/>
    <property type="project" value="InterPro"/>
</dbReference>
<dbReference type="PANTHER" id="PTHR33076">
    <property type="entry name" value="NON-SPECIFIC LIPID-TRANSFER PROTEIN 2-RELATED"/>
    <property type="match status" value="1"/>
</dbReference>
<dbReference type="PRINTS" id="PR00382">
    <property type="entry name" value="LIPIDTRNSFER"/>
</dbReference>
<feature type="signal peptide" evidence="1">
    <location>
        <begin position="1"/>
        <end position="31"/>
    </location>
</feature>
<evidence type="ECO:0000256" key="1">
    <source>
        <dbReference type="SAM" id="SignalP"/>
    </source>
</evidence>
<organism evidence="3 4">
    <name type="scientific">Aristolochia fimbriata</name>
    <name type="common">White veined hardy Dutchman's pipe vine</name>
    <dbReference type="NCBI Taxonomy" id="158543"/>
    <lineage>
        <taxon>Eukaryota</taxon>
        <taxon>Viridiplantae</taxon>
        <taxon>Streptophyta</taxon>
        <taxon>Embryophyta</taxon>
        <taxon>Tracheophyta</taxon>
        <taxon>Spermatophyta</taxon>
        <taxon>Magnoliopsida</taxon>
        <taxon>Magnoliidae</taxon>
        <taxon>Piperales</taxon>
        <taxon>Aristolochiaceae</taxon>
        <taxon>Aristolochia</taxon>
    </lineage>
</organism>
<dbReference type="SUPFAM" id="SSF47699">
    <property type="entry name" value="Bifunctional inhibitor/lipid-transfer protein/seed storage 2S albumin"/>
    <property type="match status" value="1"/>
</dbReference>
<evidence type="ECO:0000313" key="3">
    <source>
        <dbReference type="EMBL" id="KAG9441340.1"/>
    </source>
</evidence>
<dbReference type="InterPro" id="IPR000528">
    <property type="entry name" value="Plant_nsLTP"/>
</dbReference>
<dbReference type="Pfam" id="PF00234">
    <property type="entry name" value="Tryp_alpha_amyl"/>
    <property type="match status" value="1"/>
</dbReference>
<dbReference type="AlphaFoldDB" id="A0AAV7DZF8"/>
<dbReference type="EMBL" id="JAINDJ010000007">
    <property type="protein sequence ID" value="KAG9441340.1"/>
    <property type="molecule type" value="Genomic_DNA"/>
</dbReference>
<accession>A0AAV7DZF8</accession>